<dbReference type="PROSITE" id="PS51253">
    <property type="entry name" value="HTH_CENPB"/>
    <property type="match status" value="1"/>
</dbReference>
<dbReference type="InterPro" id="IPR006600">
    <property type="entry name" value="HTH_CenpB_DNA-bd_dom"/>
</dbReference>
<accession>A0AAV8ZGD5</accession>
<evidence type="ECO:0000313" key="4">
    <source>
        <dbReference type="Proteomes" id="UP001162162"/>
    </source>
</evidence>
<dbReference type="Gene3D" id="1.10.10.10">
    <property type="entry name" value="Winged helix-like DNA-binding domain superfamily/Winged helix DNA-binding domain"/>
    <property type="match status" value="1"/>
</dbReference>
<organism evidence="3 4">
    <name type="scientific">Aromia moschata</name>
    <dbReference type="NCBI Taxonomy" id="1265417"/>
    <lineage>
        <taxon>Eukaryota</taxon>
        <taxon>Metazoa</taxon>
        <taxon>Ecdysozoa</taxon>
        <taxon>Arthropoda</taxon>
        <taxon>Hexapoda</taxon>
        <taxon>Insecta</taxon>
        <taxon>Pterygota</taxon>
        <taxon>Neoptera</taxon>
        <taxon>Endopterygota</taxon>
        <taxon>Coleoptera</taxon>
        <taxon>Polyphaga</taxon>
        <taxon>Cucujiformia</taxon>
        <taxon>Chrysomeloidea</taxon>
        <taxon>Cerambycidae</taxon>
        <taxon>Cerambycinae</taxon>
        <taxon>Callichromatini</taxon>
        <taxon>Aromia</taxon>
    </lineage>
</organism>
<evidence type="ECO:0000313" key="3">
    <source>
        <dbReference type="EMBL" id="KAJ8962776.1"/>
    </source>
</evidence>
<reference evidence="3" key="1">
    <citation type="journal article" date="2023" name="Insect Mol. Biol.">
        <title>Genome sequencing provides insights into the evolution of gene families encoding plant cell wall-degrading enzymes in longhorned beetles.</title>
        <authorList>
            <person name="Shin N.R."/>
            <person name="Okamura Y."/>
            <person name="Kirsch R."/>
            <person name="Pauchet Y."/>
        </authorList>
    </citation>
    <scope>NUCLEOTIDE SEQUENCE</scope>
    <source>
        <strain evidence="3">AMC_N1</strain>
    </source>
</reference>
<gene>
    <name evidence="3" type="ORF">NQ318_001175</name>
</gene>
<feature type="domain" description="HTH CENPB-type" evidence="2">
    <location>
        <begin position="58"/>
        <end position="135"/>
    </location>
</feature>
<keyword evidence="1" id="KW-0238">DNA-binding</keyword>
<comment type="caution">
    <text evidence="3">The sequence shown here is derived from an EMBL/GenBank/DDBJ whole genome shotgun (WGS) entry which is preliminary data.</text>
</comment>
<dbReference type="InterPro" id="IPR050863">
    <property type="entry name" value="CenT-Element_Derived"/>
</dbReference>
<protein>
    <recommendedName>
        <fullName evidence="2">HTH CENPB-type domain-containing protein</fullName>
    </recommendedName>
</protein>
<dbReference type="InterPro" id="IPR036388">
    <property type="entry name" value="WH-like_DNA-bd_sf"/>
</dbReference>
<dbReference type="GO" id="GO:0003677">
    <property type="term" value="F:DNA binding"/>
    <property type="evidence" value="ECO:0007669"/>
    <property type="project" value="UniProtKB-KW"/>
</dbReference>
<sequence length="244" mass="27901">MSRRGRKTDRRTYPSSLIEEDRKRIVDGGESKRSVASALGIPESTLRKYLKTDAPATKLGRYDSTFTKEMEDEFYEYIKKVDNMYYGITARRLRVLAYEFAEKNGIPHRFNKDTRMAGKEWLRAFLKRHSDLSIRQPTSTSIVRAIGFNKPQCDRFFENLANLMKTHNFPPHAVYNMDETGISTVLNKLPRVISTKGKRCVNKISSAERGTNITAVCAMNASAHFIPPEADTSSHPHSYLQENV</sequence>
<dbReference type="GO" id="GO:0005634">
    <property type="term" value="C:nucleus"/>
    <property type="evidence" value="ECO:0007669"/>
    <property type="project" value="TreeGrafter"/>
</dbReference>
<evidence type="ECO:0000259" key="2">
    <source>
        <dbReference type="PROSITE" id="PS51253"/>
    </source>
</evidence>
<evidence type="ECO:0000256" key="1">
    <source>
        <dbReference type="ARBA" id="ARBA00023125"/>
    </source>
</evidence>
<name>A0AAV8ZGD5_9CUCU</name>
<dbReference type="Proteomes" id="UP001162162">
    <property type="component" value="Unassembled WGS sequence"/>
</dbReference>
<dbReference type="PANTHER" id="PTHR19303:SF71">
    <property type="entry name" value="ZINC FINGER PHD-TYPE DOMAIN-CONTAINING PROTEIN"/>
    <property type="match status" value="1"/>
</dbReference>
<dbReference type="Pfam" id="PF03221">
    <property type="entry name" value="HTH_Tnp_Tc5"/>
    <property type="match status" value="1"/>
</dbReference>
<dbReference type="AlphaFoldDB" id="A0AAV8ZGD5"/>
<proteinExistence type="predicted"/>
<dbReference type="PANTHER" id="PTHR19303">
    <property type="entry name" value="TRANSPOSON"/>
    <property type="match status" value="1"/>
</dbReference>
<dbReference type="EMBL" id="JAPWTK010000002">
    <property type="protein sequence ID" value="KAJ8962776.1"/>
    <property type="molecule type" value="Genomic_DNA"/>
</dbReference>
<keyword evidence="4" id="KW-1185">Reference proteome</keyword>